<keyword evidence="5" id="KW-0378">Hydrolase</keyword>
<dbReference type="InterPro" id="IPR003593">
    <property type="entry name" value="AAA+_ATPase"/>
</dbReference>
<dbReference type="InterPro" id="IPR017871">
    <property type="entry name" value="ABC_transporter-like_CS"/>
</dbReference>
<dbReference type="PROSITE" id="PS00211">
    <property type="entry name" value="ABC_TRANSPORTER_1"/>
    <property type="match status" value="1"/>
</dbReference>
<dbReference type="InterPro" id="IPR050093">
    <property type="entry name" value="ABC_SmlMolc_Importer"/>
</dbReference>
<dbReference type="PATRIC" id="fig|36849.3.peg.4240"/>
<evidence type="ECO:0000259" key="4">
    <source>
        <dbReference type="PROSITE" id="PS50893"/>
    </source>
</evidence>
<reference evidence="5 6" key="1">
    <citation type="submission" date="2015-09" db="EMBL/GenBank/DDBJ databases">
        <title>Genome sequence of Oxobacter pfennigii DSM 3222.</title>
        <authorList>
            <person name="Poehlein A."/>
            <person name="Bengelsdorf F.R."/>
            <person name="Schiel-Bengelsdorf B."/>
            <person name="Duerre P."/>
            <person name="Daniel R."/>
        </authorList>
    </citation>
    <scope>NUCLEOTIDE SEQUENCE [LARGE SCALE GENOMIC DNA]</scope>
    <source>
        <strain evidence="5 6">DSM 3222</strain>
    </source>
</reference>
<evidence type="ECO:0000256" key="1">
    <source>
        <dbReference type="ARBA" id="ARBA00022448"/>
    </source>
</evidence>
<dbReference type="GO" id="GO:0016887">
    <property type="term" value="F:ATP hydrolysis activity"/>
    <property type="evidence" value="ECO:0007669"/>
    <property type="project" value="InterPro"/>
</dbReference>
<dbReference type="SMART" id="SM00382">
    <property type="entry name" value="AAA"/>
    <property type="match status" value="1"/>
</dbReference>
<evidence type="ECO:0000313" key="6">
    <source>
        <dbReference type="Proteomes" id="UP000050326"/>
    </source>
</evidence>
<keyword evidence="3 5" id="KW-0067">ATP-binding</keyword>
<gene>
    <name evidence="5" type="primary">cysA_3</name>
    <name evidence="5" type="ORF">OXPF_40120</name>
</gene>
<dbReference type="Pfam" id="PF00005">
    <property type="entry name" value="ABC_tran"/>
    <property type="match status" value="1"/>
</dbReference>
<evidence type="ECO:0000256" key="2">
    <source>
        <dbReference type="ARBA" id="ARBA00022741"/>
    </source>
</evidence>
<dbReference type="EC" id="3.6.3.25" evidence="5"/>
<protein>
    <submittedName>
        <fullName evidence="5">Sulfate/thiosulfate import ATP-binding protein CysA</fullName>
        <ecNumber evidence="5">3.6.3.25</ecNumber>
    </submittedName>
</protein>
<keyword evidence="6" id="KW-1185">Reference proteome</keyword>
<evidence type="ECO:0000256" key="3">
    <source>
        <dbReference type="ARBA" id="ARBA00022840"/>
    </source>
</evidence>
<dbReference type="PROSITE" id="PS50893">
    <property type="entry name" value="ABC_TRANSPORTER_2"/>
    <property type="match status" value="1"/>
</dbReference>
<keyword evidence="2" id="KW-0547">Nucleotide-binding</keyword>
<dbReference type="CDD" id="cd03293">
    <property type="entry name" value="ABC_NrtD_SsuB_transporters"/>
    <property type="match status" value="1"/>
</dbReference>
<accession>A0A0P8Y712</accession>
<dbReference type="AlphaFoldDB" id="A0A0P8Y712"/>
<dbReference type="GO" id="GO:0005524">
    <property type="term" value="F:ATP binding"/>
    <property type="evidence" value="ECO:0007669"/>
    <property type="project" value="UniProtKB-KW"/>
</dbReference>
<dbReference type="InterPro" id="IPR027417">
    <property type="entry name" value="P-loop_NTPase"/>
</dbReference>
<comment type="caution">
    <text evidence="5">The sequence shown here is derived from an EMBL/GenBank/DDBJ whole genome shotgun (WGS) entry which is preliminary data.</text>
</comment>
<dbReference type="InterPro" id="IPR003439">
    <property type="entry name" value="ABC_transporter-like_ATP-bd"/>
</dbReference>
<dbReference type="PANTHER" id="PTHR42781:SF8">
    <property type="entry name" value="BICARBONATE TRANSPORT ATP-BINDING PROTEIN CMPC"/>
    <property type="match status" value="1"/>
</dbReference>
<keyword evidence="1" id="KW-0813">Transport</keyword>
<feature type="domain" description="ABC transporter" evidence="4">
    <location>
        <begin position="6"/>
        <end position="203"/>
    </location>
</feature>
<dbReference type="STRING" id="36849.OXPF_40120"/>
<dbReference type="SUPFAM" id="SSF52540">
    <property type="entry name" value="P-loop containing nucleoside triphosphate hydrolases"/>
    <property type="match status" value="1"/>
</dbReference>
<dbReference type="Proteomes" id="UP000050326">
    <property type="component" value="Unassembled WGS sequence"/>
</dbReference>
<dbReference type="PANTHER" id="PTHR42781">
    <property type="entry name" value="SPERMIDINE/PUTRESCINE IMPORT ATP-BINDING PROTEIN POTA"/>
    <property type="match status" value="1"/>
</dbReference>
<dbReference type="EMBL" id="LKET01000068">
    <property type="protein sequence ID" value="KPU42228.1"/>
    <property type="molecule type" value="Genomic_DNA"/>
</dbReference>
<name>A0A0P8Y712_9CLOT</name>
<organism evidence="5 6">
    <name type="scientific">Oxobacter pfennigii</name>
    <dbReference type="NCBI Taxonomy" id="36849"/>
    <lineage>
        <taxon>Bacteria</taxon>
        <taxon>Bacillati</taxon>
        <taxon>Bacillota</taxon>
        <taxon>Clostridia</taxon>
        <taxon>Eubacteriales</taxon>
        <taxon>Clostridiaceae</taxon>
        <taxon>Oxobacter</taxon>
    </lineage>
</organism>
<evidence type="ECO:0000313" key="5">
    <source>
        <dbReference type="EMBL" id="KPU42228.1"/>
    </source>
</evidence>
<dbReference type="Gene3D" id="3.40.50.300">
    <property type="entry name" value="P-loop containing nucleotide triphosphate hydrolases"/>
    <property type="match status" value="1"/>
</dbReference>
<proteinExistence type="predicted"/>
<sequence length="204" mass="22794">MPNPKLEIINVSMKYHTLSGETEAVHDFSLIVDEGEFISIVGPSGCGKSTILSMISGLLKPSSGKIFLDGMPITGTTSKIGYVFQKDVLFEWRTIEQNVMLGLEIQHQTTPEQKTLVYDMLEKYGLLSFKNYYPRQLSGGMRQRVALIRTLATNPDLLLLDEPFSALDYQTRLAVSDEISTILKQEQKTAVLVTHDISDVIYSS</sequence>